<name>A0A1L4D162_9BACT</name>
<reference evidence="2 3" key="1">
    <citation type="submission" date="2016-10" db="EMBL/GenBank/DDBJ databases">
        <title>Silvanigrella aquatica sp. nov., isolated from a freshwater lake located in the Black Forest, Germany, description of Silvanigrellaceae fam. nov., Silvanigrellales ord. nov., reclassification of the order Bdellovibrionales in the class Oligoflexia, reclassification of the families Bacteriovoracaceae and Halobacteriovoraceae in the new order Bacteriovoracales ord. nov., and reclassification of the family Pseudobacteriovoracaceae in the order Oligoflexiales.</title>
        <authorList>
            <person name="Hahn M.W."/>
            <person name="Schmidt J."/>
            <person name="Koll U."/>
            <person name="Rohde M."/>
            <person name="Verbag S."/>
            <person name="Pitt A."/>
            <person name="Nakai R."/>
            <person name="Naganuma T."/>
            <person name="Lang E."/>
        </authorList>
    </citation>
    <scope>NUCLEOTIDE SEQUENCE [LARGE SCALE GENOMIC DNA]</scope>
    <source>
        <strain evidence="2 3">MWH-Nonnen-W8red</strain>
    </source>
</reference>
<evidence type="ECO:0000256" key="1">
    <source>
        <dbReference type="SAM" id="Phobius"/>
    </source>
</evidence>
<keyword evidence="1" id="KW-1133">Transmembrane helix</keyword>
<dbReference type="EMBL" id="CP017834">
    <property type="protein sequence ID" value="APJ03939.1"/>
    <property type="molecule type" value="Genomic_DNA"/>
</dbReference>
<proteinExistence type="predicted"/>
<dbReference type="STRING" id="1915309.AXG55_08485"/>
<dbReference type="Proteomes" id="UP000184731">
    <property type="component" value="Chromosome"/>
</dbReference>
<feature type="transmembrane region" description="Helical" evidence="1">
    <location>
        <begin position="497"/>
        <end position="517"/>
    </location>
</feature>
<dbReference type="RefSeq" id="WP_148697684.1">
    <property type="nucleotide sequence ID" value="NZ_CP017834.1"/>
</dbReference>
<keyword evidence="1" id="KW-0812">Transmembrane</keyword>
<organism evidence="2 3">
    <name type="scientific">Silvanigrella aquatica</name>
    <dbReference type="NCBI Taxonomy" id="1915309"/>
    <lineage>
        <taxon>Bacteria</taxon>
        <taxon>Pseudomonadati</taxon>
        <taxon>Bdellovibrionota</taxon>
        <taxon>Oligoflexia</taxon>
        <taxon>Silvanigrellales</taxon>
        <taxon>Silvanigrellaceae</taxon>
        <taxon>Silvanigrella</taxon>
    </lineage>
</organism>
<dbReference type="AlphaFoldDB" id="A0A1L4D162"/>
<keyword evidence="3" id="KW-1185">Reference proteome</keyword>
<gene>
    <name evidence="2" type="ORF">AXG55_08485</name>
</gene>
<protein>
    <submittedName>
        <fullName evidence="2">Uncharacterized protein</fullName>
    </submittedName>
</protein>
<keyword evidence="1" id="KW-0472">Membrane</keyword>
<accession>A0A1L4D162</accession>
<evidence type="ECO:0000313" key="2">
    <source>
        <dbReference type="EMBL" id="APJ03939.1"/>
    </source>
</evidence>
<sequence>MSQISQNTIEQKKVEIVNISLNLNKIQTNFLSTMSSFEFLENSVLQFTEAIAKSTASLQKFAKQWQGIPLKNNSNSLNKHAEGKEHSIEIAIFKLSEKMVQGHDKLNQTLQNISGNESSSSENFLKNIFSSYLKGGDTQKNISLAMQGANIDDKKNNEMRSFIEKIANQAGVTHGDASQIVLQTIQKNTQLREENSFENKIKSLEKLIDPAIKLSQVQNLSYKEAQELLAKYHAFTKQGHTENNIDKSIYAFQEQFPNLNQVNREQLAQQTGKVAAGSGIPITDYHAILGKLHSAGVPLTEIAQSMESISLGLLPLNKQQQANIINNKVPVTPQLLTVAQQNLTPKQVAGQEKSLQSLGIDKLQLFSETGQVNMAYFVEKIQQSLQQMPKAAVEKNLNQIMPQKSVESILLLTQGANEQNSFQNIYKQLQVKESEKSLDKAYDTHVNTNEAKWDTLLSQVESLKEKSFNQGIEKVANSGIDHATKLFEKLNSLDGTILTVGASLLAVLSAILAGFAIKKGVSEGFKKIFGKEEKETGSHALFHKSVLIFAKAVNKFSGNSSFKKGKYSLPNKTKSRKIFDKIKSPIKKLPGLRMLSKASGAMGGIKNSFAKKFPKFKNPLNSGGGSKAGSFLSKLKNPLGMVTKILPHLGSIFRVIGNIAKVVLRVVSRLIPGLGWILLIGDVLINHWDTIMSYLPESFQKTINNALNYCKEKLLNLWENTKSFLGFGSKKGEPVALPPKQPAPAVPEISLPQGPVPPKLLANETMPLGKATVPPLMPILPMEAKPLPLGPVVPHSENSLNLNIPKQHEAMPVPHQKLTSVRGKDMSPYQENAKNHIVVDFKNTPKGTAVIAKANHNTKIDCHMGYNNLAYE</sequence>
<dbReference type="KEGG" id="saqi:AXG55_08485"/>
<evidence type="ECO:0000313" key="3">
    <source>
        <dbReference type="Proteomes" id="UP000184731"/>
    </source>
</evidence>